<name>A0A6A4E1E9_9STRA</name>
<protein>
    <submittedName>
        <fullName evidence="1">Uncharacterized protein</fullName>
    </submittedName>
</protein>
<dbReference type="EMBL" id="QXFT01001762">
    <property type="protein sequence ID" value="KAE9310896.1"/>
    <property type="molecule type" value="Genomic_DNA"/>
</dbReference>
<accession>A0A6A4E1E9</accession>
<dbReference type="Proteomes" id="UP000434957">
    <property type="component" value="Unassembled WGS sequence"/>
</dbReference>
<keyword evidence="2" id="KW-1185">Reference proteome</keyword>
<reference evidence="1 2" key="1">
    <citation type="submission" date="2018-08" db="EMBL/GenBank/DDBJ databases">
        <title>Genomic investigation of the strawberry pathogen Phytophthora fragariae indicates pathogenicity is determined by transcriptional variation in three key races.</title>
        <authorList>
            <person name="Adams T.M."/>
            <person name="Armitage A.D."/>
            <person name="Sobczyk M.K."/>
            <person name="Bates H.J."/>
            <person name="Dunwell J.M."/>
            <person name="Nellist C.F."/>
            <person name="Harrison R.J."/>
        </authorList>
    </citation>
    <scope>NUCLEOTIDE SEQUENCE [LARGE SCALE GENOMIC DNA]</scope>
    <source>
        <strain evidence="1 2">SCRP333</strain>
    </source>
</reference>
<sequence>MLYDLRCLTLAPALANSTMASSSVLLEEHKCLSCRIRTSTEGLSSIRSSKVAINGLYVNTYAPTRTTLRDLNRI</sequence>
<evidence type="ECO:0000313" key="2">
    <source>
        <dbReference type="Proteomes" id="UP000434957"/>
    </source>
</evidence>
<comment type="caution">
    <text evidence="1">The sequence shown here is derived from an EMBL/GenBank/DDBJ whole genome shotgun (WGS) entry which is preliminary data.</text>
</comment>
<evidence type="ECO:0000313" key="1">
    <source>
        <dbReference type="EMBL" id="KAE9310896.1"/>
    </source>
</evidence>
<organism evidence="1 2">
    <name type="scientific">Phytophthora rubi</name>
    <dbReference type="NCBI Taxonomy" id="129364"/>
    <lineage>
        <taxon>Eukaryota</taxon>
        <taxon>Sar</taxon>
        <taxon>Stramenopiles</taxon>
        <taxon>Oomycota</taxon>
        <taxon>Peronosporomycetes</taxon>
        <taxon>Peronosporales</taxon>
        <taxon>Peronosporaceae</taxon>
        <taxon>Phytophthora</taxon>
    </lineage>
</organism>
<dbReference type="AlphaFoldDB" id="A0A6A4E1E9"/>
<proteinExistence type="predicted"/>
<gene>
    <name evidence="1" type="ORF">PR003_g20156</name>
</gene>